<evidence type="ECO:0008006" key="4">
    <source>
        <dbReference type="Google" id="ProtNLM"/>
    </source>
</evidence>
<dbReference type="Proteomes" id="UP001193501">
    <property type="component" value="Unassembled WGS sequence"/>
</dbReference>
<sequence>MVTTAAQIKTAGRAAMLGVVVFLSAGPAAACSFLTDRWNNLIAFSADGSFVNADSEPGEYGRDTVSGAPVADLGNGLVSQLVREKSGCRVTQYLVVTSCLDGKAISLRGEAPPIVPNTPVIAGVSAYLVEEILAPRGKIRVDGSASIESLTAAAEANDLRYVIKGSEGDRWAPWQHYPMRRACKLFYPGSPGSK</sequence>
<evidence type="ECO:0000313" key="2">
    <source>
        <dbReference type="EMBL" id="NBZ87531.1"/>
    </source>
</evidence>
<organism evidence="2 3">
    <name type="scientific">Stagnihabitans tardus</name>
    <dbReference type="NCBI Taxonomy" id="2699202"/>
    <lineage>
        <taxon>Bacteria</taxon>
        <taxon>Pseudomonadati</taxon>
        <taxon>Pseudomonadota</taxon>
        <taxon>Alphaproteobacteria</taxon>
        <taxon>Rhodobacterales</taxon>
        <taxon>Paracoccaceae</taxon>
        <taxon>Stagnihabitans</taxon>
    </lineage>
</organism>
<gene>
    <name evidence="2" type="ORF">GV832_08055</name>
</gene>
<evidence type="ECO:0000256" key="1">
    <source>
        <dbReference type="SAM" id="SignalP"/>
    </source>
</evidence>
<proteinExistence type="predicted"/>
<protein>
    <recommendedName>
        <fullName evidence="4">Lipoprotein</fullName>
    </recommendedName>
</protein>
<dbReference type="EMBL" id="JAABNR010000006">
    <property type="protein sequence ID" value="NBZ87531.1"/>
    <property type="molecule type" value="Genomic_DNA"/>
</dbReference>
<name>A0AAE5BU74_9RHOB</name>
<evidence type="ECO:0000313" key="3">
    <source>
        <dbReference type="Proteomes" id="UP001193501"/>
    </source>
</evidence>
<keyword evidence="3" id="KW-1185">Reference proteome</keyword>
<comment type="caution">
    <text evidence="2">The sequence shown here is derived from an EMBL/GenBank/DDBJ whole genome shotgun (WGS) entry which is preliminary data.</text>
</comment>
<dbReference type="RefSeq" id="WP_168774338.1">
    <property type="nucleotide sequence ID" value="NZ_JAABNR010000006.1"/>
</dbReference>
<feature type="signal peptide" evidence="1">
    <location>
        <begin position="1"/>
        <end position="30"/>
    </location>
</feature>
<reference evidence="2" key="1">
    <citation type="submission" date="2020-01" db="EMBL/GenBank/DDBJ databases">
        <authorList>
            <person name="Chen W.-M."/>
        </authorList>
    </citation>
    <scope>NUCLEOTIDE SEQUENCE</scope>
    <source>
        <strain evidence="2">CYK-10</strain>
    </source>
</reference>
<accession>A0AAE5BU74</accession>
<feature type="chain" id="PRO_5042203856" description="Lipoprotein" evidence="1">
    <location>
        <begin position="31"/>
        <end position="194"/>
    </location>
</feature>
<keyword evidence="1" id="KW-0732">Signal</keyword>
<dbReference type="AlphaFoldDB" id="A0AAE5BU74"/>